<dbReference type="UniPathway" id="UPA00262">
    <property type="reaction ID" value="UER00222"/>
</dbReference>
<dbReference type="EC" id="1.3.1.76" evidence="2"/>
<keyword evidence="5" id="KW-0627">Porphyrin biosynthesis</keyword>
<accession>A0A1I7IVG0</accession>
<dbReference type="Pfam" id="PF13241">
    <property type="entry name" value="NAD_binding_7"/>
    <property type="match status" value="1"/>
</dbReference>
<dbReference type="RefSeq" id="WP_074951532.1">
    <property type="nucleotide sequence ID" value="NZ_FPBV01000007.1"/>
</dbReference>
<keyword evidence="3" id="KW-0560">Oxidoreductase</keyword>
<gene>
    <name evidence="8" type="ORF">SAMN05421543_107152</name>
</gene>
<sequence>MPGFMVSLDLRGKLCVVVGGGRVAARKIEKLVAAGAKVRVISPALEPRIRARVASGDVVWVARRYERGDLAGAQLVIAATDHPDVNRQVSAEAETMACFVNVADRAEACTCMFPATVRVGDVTVAVSTDGRHPGFARRLREALELDLSDGGRRFLALLEQGHLPIRRSPAAGGVQVPDSWDSRGREDADAPSGESENAPGH</sequence>
<keyword evidence="9" id="KW-1185">Reference proteome</keyword>
<dbReference type="EMBL" id="FPBV01000007">
    <property type="protein sequence ID" value="SFU76924.1"/>
    <property type="molecule type" value="Genomic_DNA"/>
</dbReference>
<dbReference type="InterPro" id="IPR036291">
    <property type="entry name" value="NAD(P)-bd_dom_sf"/>
</dbReference>
<evidence type="ECO:0000256" key="2">
    <source>
        <dbReference type="ARBA" id="ARBA00012400"/>
    </source>
</evidence>
<keyword evidence="4" id="KW-0520">NAD</keyword>
<organism evidence="8 9">
    <name type="scientific">Alicyclobacillus macrosporangiidus</name>
    <dbReference type="NCBI Taxonomy" id="392015"/>
    <lineage>
        <taxon>Bacteria</taxon>
        <taxon>Bacillati</taxon>
        <taxon>Bacillota</taxon>
        <taxon>Bacilli</taxon>
        <taxon>Bacillales</taxon>
        <taxon>Alicyclobacillaceae</taxon>
        <taxon>Alicyclobacillus</taxon>
    </lineage>
</organism>
<evidence type="ECO:0000313" key="8">
    <source>
        <dbReference type="EMBL" id="SFU76924.1"/>
    </source>
</evidence>
<dbReference type="NCBIfam" id="TIGR01470">
    <property type="entry name" value="cysG_Nterm"/>
    <property type="match status" value="1"/>
</dbReference>
<dbReference type="PANTHER" id="PTHR35330">
    <property type="entry name" value="SIROHEME BIOSYNTHESIS PROTEIN MET8"/>
    <property type="match status" value="1"/>
</dbReference>
<evidence type="ECO:0000256" key="5">
    <source>
        <dbReference type="ARBA" id="ARBA00023244"/>
    </source>
</evidence>
<dbReference type="GO" id="GO:0004325">
    <property type="term" value="F:ferrochelatase activity"/>
    <property type="evidence" value="ECO:0007669"/>
    <property type="project" value="InterPro"/>
</dbReference>
<dbReference type="AlphaFoldDB" id="A0A1I7IVG0"/>
<dbReference type="InterPro" id="IPR006367">
    <property type="entry name" value="Sirohaem_synthase_N"/>
</dbReference>
<evidence type="ECO:0000256" key="3">
    <source>
        <dbReference type="ARBA" id="ARBA00023002"/>
    </source>
</evidence>
<evidence type="ECO:0000256" key="4">
    <source>
        <dbReference type="ARBA" id="ARBA00023027"/>
    </source>
</evidence>
<evidence type="ECO:0000313" key="9">
    <source>
        <dbReference type="Proteomes" id="UP000183508"/>
    </source>
</evidence>
<evidence type="ECO:0000256" key="7">
    <source>
        <dbReference type="SAM" id="MobiDB-lite"/>
    </source>
</evidence>
<reference evidence="9" key="1">
    <citation type="submission" date="2016-10" db="EMBL/GenBank/DDBJ databases">
        <authorList>
            <person name="Varghese N."/>
        </authorList>
    </citation>
    <scope>NUCLEOTIDE SEQUENCE [LARGE SCALE GENOMIC DNA]</scope>
    <source>
        <strain evidence="9">DSM 17980</strain>
    </source>
</reference>
<dbReference type="GO" id="GO:0019354">
    <property type="term" value="P:siroheme biosynthetic process"/>
    <property type="evidence" value="ECO:0007669"/>
    <property type="project" value="UniProtKB-UniPathway"/>
</dbReference>
<dbReference type="GO" id="GO:0043115">
    <property type="term" value="F:precorrin-2 dehydrogenase activity"/>
    <property type="evidence" value="ECO:0007669"/>
    <property type="project" value="UniProtKB-EC"/>
</dbReference>
<dbReference type="Gene3D" id="3.30.160.110">
    <property type="entry name" value="Siroheme synthase, domain 2"/>
    <property type="match status" value="1"/>
</dbReference>
<dbReference type="InterPro" id="IPR028161">
    <property type="entry name" value="Met8-like"/>
</dbReference>
<comment type="catalytic activity">
    <reaction evidence="6">
        <text>precorrin-2 + NAD(+) = sirohydrochlorin + NADH + 2 H(+)</text>
        <dbReference type="Rhea" id="RHEA:15613"/>
        <dbReference type="ChEBI" id="CHEBI:15378"/>
        <dbReference type="ChEBI" id="CHEBI:57540"/>
        <dbReference type="ChEBI" id="CHEBI:57945"/>
        <dbReference type="ChEBI" id="CHEBI:58351"/>
        <dbReference type="ChEBI" id="CHEBI:58827"/>
        <dbReference type="EC" id="1.3.1.76"/>
    </reaction>
</comment>
<feature type="region of interest" description="Disordered" evidence="7">
    <location>
        <begin position="167"/>
        <end position="201"/>
    </location>
</feature>
<proteinExistence type="predicted"/>
<dbReference type="PANTHER" id="PTHR35330:SF1">
    <property type="entry name" value="SIROHEME BIOSYNTHESIS PROTEIN MET8"/>
    <property type="match status" value="1"/>
</dbReference>
<evidence type="ECO:0000256" key="1">
    <source>
        <dbReference type="ARBA" id="ARBA00005010"/>
    </source>
</evidence>
<dbReference type="Proteomes" id="UP000183508">
    <property type="component" value="Unassembled WGS sequence"/>
</dbReference>
<dbReference type="STRING" id="392015.SAMN05421543_107152"/>
<protein>
    <recommendedName>
        <fullName evidence="2">precorrin-2 dehydrogenase</fullName>
        <ecNumber evidence="2">1.3.1.76</ecNumber>
    </recommendedName>
</protein>
<dbReference type="Gene3D" id="3.40.50.720">
    <property type="entry name" value="NAD(P)-binding Rossmann-like Domain"/>
    <property type="match status" value="1"/>
</dbReference>
<name>A0A1I7IVG0_9BACL</name>
<evidence type="ECO:0000256" key="6">
    <source>
        <dbReference type="ARBA" id="ARBA00047561"/>
    </source>
</evidence>
<dbReference type="SUPFAM" id="SSF51735">
    <property type="entry name" value="NAD(P)-binding Rossmann-fold domains"/>
    <property type="match status" value="1"/>
</dbReference>
<comment type="pathway">
    <text evidence="1">Porphyrin-containing compound metabolism; siroheme biosynthesis; sirohydrochlorin from precorrin-2: step 1/1.</text>
</comment>
<dbReference type="SUPFAM" id="SSF75615">
    <property type="entry name" value="Siroheme synthase middle domains-like"/>
    <property type="match status" value="1"/>
</dbReference>